<gene>
    <name evidence="5" type="ORF">Pan161_02730</name>
</gene>
<proteinExistence type="predicted"/>
<keyword evidence="2" id="KW-0812">Transmembrane</keyword>
<keyword evidence="2" id="KW-0472">Membrane</keyword>
<dbReference type="RefSeq" id="WP_145223811.1">
    <property type="nucleotide sequence ID" value="NZ_CP036343.1"/>
</dbReference>
<dbReference type="KEGG" id="gax:Pan161_02730"/>
<keyword evidence="3" id="KW-0732">Signal</keyword>
<dbReference type="OrthoDB" id="291341at2"/>
<keyword evidence="2" id="KW-1133">Transmembrane helix</keyword>
<evidence type="ECO:0000313" key="6">
    <source>
        <dbReference type="Proteomes" id="UP000316855"/>
    </source>
</evidence>
<reference evidence="5 6" key="1">
    <citation type="submission" date="2019-02" db="EMBL/GenBank/DDBJ databases">
        <title>Deep-cultivation of Planctomycetes and their phenomic and genomic characterization uncovers novel biology.</title>
        <authorList>
            <person name="Wiegand S."/>
            <person name="Jogler M."/>
            <person name="Boedeker C."/>
            <person name="Pinto D."/>
            <person name="Vollmers J."/>
            <person name="Rivas-Marin E."/>
            <person name="Kohn T."/>
            <person name="Peeters S.H."/>
            <person name="Heuer A."/>
            <person name="Rast P."/>
            <person name="Oberbeckmann S."/>
            <person name="Bunk B."/>
            <person name="Jeske O."/>
            <person name="Meyerdierks A."/>
            <person name="Storesund J.E."/>
            <person name="Kallscheuer N."/>
            <person name="Luecker S."/>
            <person name="Lage O.M."/>
            <person name="Pohl T."/>
            <person name="Merkel B.J."/>
            <person name="Hornburger P."/>
            <person name="Mueller R.-W."/>
            <person name="Bruemmer F."/>
            <person name="Labrenz M."/>
            <person name="Spormann A.M."/>
            <person name="Op den Camp H."/>
            <person name="Overmann J."/>
            <person name="Amann R."/>
            <person name="Jetten M.S.M."/>
            <person name="Mascher T."/>
            <person name="Medema M.H."/>
            <person name="Devos D.P."/>
            <person name="Kaster A.-K."/>
            <person name="Ovreas L."/>
            <person name="Rohde M."/>
            <person name="Galperin M.Y."/>
            <person name="Jogler C."/>
        </authorList>
    </citation>
    <scope>NUCLEOTIDE SEQUENCE [LARGE SCALE GENOMIC DNA]</scope>
    <source>
        <strain evidence="5 6">Pan161</strain>
    </source>
</reference>
<feature type="signal peptide" evidence="3">
    <location>
        <begin position="1"/>
        <end position="26"/>
    </location>
</feature>
<sequence precursor="true">MKTTKTQFAVLCAMLCSLMLSQRLPAEESYERFTVRNWTYRDGTEATGKLITVKGPTATLSLKGEGTVYVPLEKLSVKDLNWIYEYHKRKKLLSFLPPEYRKPQKEFVKGSEPDTSPPAKPASTQPASEPTPEKPAPESMPAETAKPSVEEESFKPFTVREFTLKDGTRHQAKLLSVSSQGKVTLLKDAGGSVRVPLDDLSEKDVAWIIEYHRHNNLVALLPESLKAKAGEPGAKVGSSDAPLKMEAGAVVDDASKTTKADTNPDVEKVDTEIDPQLVAALNEYRVWTDKQGKKSEVRFMRINGREVVFLGKPVGFINVHIGTLIPDDLKLLRDALKMHGRFDEIPLAYREDPDPSLSPTRLKQFMQLNFQRKWTDLSGNSVAASYVKMEDGNVTLLITKTGMVQDFPYQNFCAEDQIYVQERLQKEIPGNFFPALAEETVLSLTPEEREKEFRIWTDLSKRQIKGKFVRLAYGDSVAVLNTGEKEELFITDFFSAPDMSLIKPRKQTDQLAMNQERNPGFPGQTGMGGRNPFPNMPAESPQMNAPRMPTMQYEIECNFCNKKHVSDTPVMLQCPHCGGKAGESIYICGKCGKKFRSTGFSSTAPCPHCNQGRQDQQVAANNRSPFPASSNNDGAGSSVGSGSSAYRSGRAMGKVFAWILMFVGLIAGAMRLRG</sequence>
<evidence type="ECO:0000256" key="1">
    <source>
        <dbReference type="SAM" id="MobiDB-lite"/>
    </source>
</evidence>
<feature type="domain" description="RING-type" evidence="4">
    <location>
        <begin position="557"/>
        <end position="610"/>
    </location>
</feature>
<evidence type="ECO:0000259" key="4">
    <source>
        <dbReference type="PROSITE" id="PS50089"/>
    </source>
</evidence>
<dbReference type="EMBL" id="CP036343">
    <property type="protein sequence ID" value="QDT88655.1"/>
    <property type="molecule type" value="Genomic_DNA"/>
</dbReference>
<keyword evidence="6" id="KW-1185">Reference proteome</keyword>
<feature type="transmembrane region" description="Helical" evidence="2">
    <location>
        <begin position="655"/>
        <end position="672"/>
    </location>
</feature>
<feature type="region of interest" description="Disordered" evidence="1">
    <location>
        <begin position="611"/>
        <end position="643"/>
    </location>
</feature>
<accession>A0A517V6M8</accession>
<protein>
    <recommendedName>
        <fullName evidence="4">RING-type domain-containing protein</fullName>
    </recommendedName>
</protein>
<feature type="chain" id="PRO_5021926527" description="RING-type domain-containing protein" evidence="3">
    <location>
        <begin position="27"/>
        <end position="674"/>
    </location>
</feature>
<dbReference type="Proteomes" id="UP000316855">
    <property type="component" value="Chromosome"/>
</dbReference>
<evidence type="ECO:0000256" key="3">
    <source>
        <dbReference type="SAM" id="SignalP"/>
    </source>
</evidence>
<feature type="compositionally biased region" description="Low complexity" evidence="1">
    <location>
        <begin position="628"/>
        <end position="643"/>
    </location>
</feature>
<feature type="region of interest" description="Disordered" evidence="1">
    <location>
        <begin position="104"/>
        <end position="151"/>
    </location>
</feature>
<dbReference type="Gene3D" id="2.30.30.700">
    <property type="entry name" value="SLA1 homology domain 1"/>
    <property type="match status" value="4"/>
</dbReference>
<feature type="compositionally biased region" description="Polar residues" evidence="1">
    <location>
        <begin position="611"/>
        <end position="624"/>
    </location>
</feature>
<organism evidence="5 6">
    <name type="scientific">Gimesia algae</name>
    <dbReference type="NCBI Taxonomy" id="2527971"/>
    <lineage>
        <taxon>Bacteria</taxon>
        <taxon>Pseudomonadati</taxon>
        <taxon>Planctomycetota</taxon>
        <taxon>Planctomycetia</taxon>
        <taxon>Planctomycetales</taxon>
        <taxon>Planctomycetaceae</taxon>
        <taxon>Gimesia</taxon>
    </lineage>
</organism>
<name>A0A517V6M8_9PLAN</name>
<dbReference type="InterPro" id="IPR001841">
    <property type="entry name" value="Znf_RING"/>
</dbReference>
<evidence type="ECO:0000313" key="5">
    <source>
        <dbReference type="EMBL" id="QDT88655.1"/>
    </source>
</evidence>
<dbReference type="PROSITE" id="PS50089">
    <property type="entry name" value="ZF_RING_2"/>
    <property type="match status" value="1"/>
</dbReference>
<dbReference type="AlphaFoldDB" id="A0A517V6M8"/>
<evidence type="ECO:0000256" key="2">
    <source>
        <dbReference type="SAM" id="Phobius"/>
    </source>
</evidence>